<dbReference type="EMBL" id="JAIVGD010000015">
    <property type="protein sequence ID" value="KAH0758088.1"/>
    <property type="molecule type" value="Genomic_DNA"/>
</dbReference>
<sequence length="501" mass="55681">MKSNNWVLVGEGWVHFGYLKMMSYFELRGYIKELGYTTTCTFSIKPPDSGILEDIDNDMDILDLCCSLEDGDIVEIYVKHMIDEAVVDPNLILLKNVSHADKEESGSTFNKGAEPNCGPNIVVGDETLSGEDLFTTTPQTTVATAAKASSTSTPINTTNPSTTNHASTDPDPATANPISIDPTTVDPNDIDVGPVRSDLVEEDGSDYSTEESVDTEGELVRDDDEDYGSDVHEEVRELRAENRTFQRRKRNERVQVDTEEVPVSEAGPDLGFDETETGKISVEGRLGGDEPYYPSSDDYNFEIDEDECCDEDEHNFNADSSDSDWVNLPRRCISTVFRQRILEQPSIRVLKLQDLIRKKLKVHVGKTTVRRARAKVLKAIMGDHIVEFGRILDYKDELLRTNPGTTCVVKLDEPDAHVVEYENKNTWTWFVNLLKTDLGLGDGGDVTLITDMQKLTGLRTGEASKEDNNYGGLPKGVCKYLEVQFLSNGFEGELVAVGYGN</sequence>
<dbReference type="Proteomes" id="UP000826656">
    <property type="component" value="Unassembled WGS sequence"/>
</dbReference>
<proteinExistence type="predicted"/>
<protein>
    <submittedName>
        <fullName evidence="2">Uncharacterized protein</fullName>
    </submittedName>
</protein>
<dbReference type="PANTHER" id="PTHR31973:SF197">
    <property type="entry name" value="SWIM-TYPE DOMAIN-CONTAINING PROTEIN"/>
    <property type="match status" value="1"/>
</dbReference>
<dbReference type="PANTHER" id="PTHR31973">
    <property type="entry name" value="POLYPROTEIN, PUTATIVE-RELATED"/>
    <property type="match status" value="1"/>
</dbReference>
<keyword evidence="3" id="KW-1185">Reference proteome</keyword>
<feature type="compositionally biased region" description="Low complexity" evidence="1">
    <location>
        <begin position="144"/>
        <end position="164"/>
    </location>
</feature>
<feature type="region of interest" description="Disordered" evidence="1">
    <location>
        <begin position="251"/>
        <end position="275"/>
    </location>
</feature>
<evidence type="ECO:0000313" key="3">
    <source>
        <dbReference type="Proteomes" id="UP000826656"/>
    </source>
</evidence>
<feature type="region of interest" description="Disordered" evidence="1">
    <location>
        <begin position="144"/>
        <end position="230"/>
    </location>
</feature>
<evidence type="ECO:0000256" key="1">
    <source>
        <dbReference type="SAM" id="MobiDB-lite"/>
    </source>
</evidence>
<name>A0ABQ7V1Z2_SOLTU</name>
<feature type="compositionally biased region" description="Acidic residues" evidence="1">
    <location>
        <begin position="200"/>
        <end position="228"/>
    </location>
</feature>
<accession>A0ABQ7V1Z2</accession>
<organism evidence="2 3">
    <name type="scientific">Solanum tuberosum</name>
    <name type="common">Potato</name>
    <dbReference type="NCBI Taxonomy" id="4113"/>
    <lineage>
        <taxon>Eukaryota</taxon>
        <taxon>Viridiplantae</taxon>
        <taxon>Streptophyta</taxon>
        <taxon>Embryophyta</taxon>
        <taxon>Tracheophyta</taxon>
        <taxon>Spermatophyta</taxon>
        <taxon>Magnoliopsida</taxon>
        <taxon>eudicotyledons</taxon>
        <taxon>Gunneridae</taxon>
        <taxon>Pentapetalae</taxon>
        <taxon>asterids</taxon>
        <taxon>lamiids</taxon>
        <taxon>Solanales</taxon>
        <taxon>Solanaceae</taxon>
        <taxon>Solanoideae</taxon>
        <taxon>Solaneae</taxon>
        <taxon>Solanum</taxon>
    </lineage>
</organism>
<gene>
    <name evidence="2" type="ORF">KY290_021581</name>
</gene>
<comment type="caution">
    <text evidence="2">The sequence shown here is derived from an EMBL/GenBank/DDBJ whole genome shotgun (WGS) entry which is preliminary data.</text>
</comment>
<reference evidence="2 3" key="1">
    <citation type="journal article" date="2021" name="bioRxiv">
        <title>Chromosome-scale and haplotype-resolved genome assembly of a tetraploid potato cultivar.</title>
        <authorList>
            <person name="Sun H."/>
            <person name="Jiao W.-B."/>
            <person name="Krause K."/>
            <person name="Campoy J.A."/>
            <person name="Goel M."/>
            <person name="Folz-Donahue K."/>
            <person name="Kukat C."/>
            <person name="Huettel B."/>
            <person name="Schneeberger K."/>
        </authorList>
    </citation>
    <scope>NUCLEOTIDE SEQUENCE [LARGE SCALE GENOMIC DNA]</scope>
    <source>
        <strain evidence="2">SolTubOtavaFocal</strain>
        <tissue evidence="2">Leaves</tissue>
    </source>
</reference>
<evidence type="ECO:0000313" key="2">
    <source>
        <dbReference type="EMBL" id="KAH0758088.1"/>
    </source>
</evidence>